<comment type="caution">
    <text evidence="3">The sequence shown here is derived from an EMBL/GenBank/DDBJ whole genome shotgun (WGS) entry which is preliminary data.</text>
</comment>
<feature type="domain" description="Rhamnogalacturonase A/B/Epimerase-like pectate lyase" evidence="2">
    <location>
        <begin position="44"/>
        <end position="263"/>
    </location>
</feature>
<evidence type="ECO:0000313" key="4">
    <source>
        <dbReference type="Proteomes" id="UP001174936"/>
    </source>
</evidence>
<dbReference type="Proteomes" id="UP001174936">
    <property type="component" value="Unassembled WGS sequence"/>
</dbReference>
<dbReference type="InterPro" id="IPR011050">
    <property type="entry name" value="Pectin_lyase_fold/virulence"/>
</dbReference>
<dbReference type="PANTHER" id="PTHR33928">
    <property type="entry name" value="POLYGALACTURONASE QRT3"/>
    <property type="match status" value="1"/>
</dbReference>
<dbReference type="Pfam" id="PF12708">
    <property type="entry name" value="Pect-lyase_RHGA_epim"/>
    <property type="match status" value="2"/>
</dbReference>
<feature type="signal peptide" evidence="1">
    <location>
        <begin position="1"/>
        <end position="16"/>
    </location>
</feature>
<keyword evidence="4" id="KW-1185">Reference proteome</keyword>
<dbReference type="InterPro" id="IPR012334">
    <property type="entry name" value="Pectin_lyas_fold"/>
</dbReference>
<dbReference type="InterPro" id="IPR039279">
    <property type="entry name" value="QRT3-like"/>
</dbReference>
<evidence type="ECO:0000313" key="3">
    <source>
        <dbReference type="EMBL" id="KAK0657883.1"/>
    </source>
</evidence>
<sequence length="777" mass="82872">MRPLTLLGLLCLGTSATTSPFWYESINHNGINPTITNGHNWTVFRNVKDYGAIGDGIADDTAAIQRAIATGDSTGNRESGWFGSTGQPAVVYFPSGTYLVKSTIRSAIGTVIMGNPTDRPVIRAAADFSGTYLLFGRDRQRSGLVGFYHGIKNLVLDSTLVPATKGIALLEWSVSQGTQLSNVAFKMPVGSTHVGLLTAGMCSGLIMNDLEFQGGGTGILLTATQYHLKSISFKDVKTGIKFSSLVQGTGQGLRFENCDVGIDAAAAMVGMFSLIDSSATNTSTLLTAATITNSSFAGSLVLENVQVDSSTVKTANTTLLTGSISPDESWIRGNTYSPSSSNPQLLSAGQRIKTTRPLPLIISNTTYSYPTIPPPTYAEYTLSQIINIKDVSSHPVKGDGVTDDTANIQAILTSYSQSNTSTSAKDTAFYFPHGIYILTDTLYLPPGTRMIGEALTQLSASGEKFMDADKPRAMMQVGKPGEVGVAQLSDFVFTVADILPGVVSVEVNMRGEKVGDVGIWNCHFRVGGARGSKTRTACANPQTCLAARLSLHLTPSSSAYIENTWSWTADHDLDGGTGTVYPGTAAGFLIEAQHGTWILGSGVEHHVLYQINIHNAKNVFIGLQEGESAYWQGPGNKLLAPKPWAKSLLPSDPDFSWCAPDSEMCRMGLYQIITNSTDLNIYSSGFWNFVAGPNRAMCATDCQESAALYGSDNKRMHIYGFSTINNKNLIVEGSAGKGNTSRVGDVLAVATREANSGQMVDGLFKTAIVAAYLRYST</sequence>
<proteinExistence type="predicted"/>
<keyword evidence="1" id="KW-0732">Signal</keyword>
<feature type="chain" id="PRO_5041409787" evidence="1">
    <location>
        <begin position="17"/>
        <end position="777"/>
    </location>
</feature>
<dbReference type="CDD" id="cd23668">
    <property type="entry name" value="GH55_beta13glucanase-like"/>
    <property type="match status" value="1"/>
</dbReference>
<name>A0AA39YSL9_9PEZI</name>
<reference evidence="3" key="1">
    <citation type="submission" date="2023-06" db="EMBL/GenBank/DDBJ databases">
        <title>Genome-scale phylogeny and comparative genomics of the fungal order Sordariales.</title>
        <authorList>
            <consortium name="Lawrence Berkeley National Laboratory"/>
            <person name="Hensen N."/>
            <person name="Bonometti L."/>
            <person name="Westerberg I."/>
            <person name="Brannstrom I.O."/>
            <person name="Guillou S."/>
            <person name="Cros-Aarteil S."/>
            <person name="Calhoun S."/>
            <person name="Haridas S."/>
            <person name="Kuo A."/>
            <person name="Mondo S."/>
            <person name="Pangilinan J."/>
            <person name="Riley R."/>
            <person name="Labutti K."/>
            <person name="Andreopoulos B."/>
            <person name="Lipzen A."/>
            <person name="Chen C."/>
            <person name="Yanf M."/>
            <person name="Daum C."/>
            <person name="Ng V."/>
            <person name="Clum A."/>
            <person name="Steindorff A."/>
            <person name="Ohm R."/>
            <person name="Martin F."/>
            <person name="Silar P."/>
            <person name="Natvig D."/>
            <person name="Lalanne C."/>
            <person name="Gautier V."/>
            <person name="Ament-Velasquez S.L."/>
            <person name="Kruys A."/>
            <person name="Hutchinson M.I."/>
            <person name="Powell A.J."/>
            <person name="Barry K."/>
            <person name="Miller A.N."/>
            <person name="Grigoriev I.V."/>
            <person name="Debuchy R."/>
            <person name="Gladieux P."/>
            <person name="Thoren M.H."/>
            <person name="Johannesson H."/>
        </authorList>
    </citation>
    <scope>NUCLEOTIDE SEQUENCE</scope>
    <source>
        <strain evidence="3">SMH2532-1</strain>
    </source>
</reference>
<protein>
    <submittedName>
        <fullName evidence="3">Pectate lyase superfamily protein-domain-containing protein</fullName>
    </submittedName>
</protein>
<keyword evidence="3" id="KW-0456">Lyase</keyword>
<dbReference type="InterPro" id="IPR024535">
    <property type="entry name" value="RHGA/B-epi-like_pectate_lyase"/>
</dbReference>
<dbReference type="GO" id="GO:0004650">
    <property type="term" value="F:polygalacturonase activity"/>
    <property type="evidence" value="ECO:0007669"/>
    <property type="project" value="InterPro"/>
</dbReference>
<dbReference type="AlphaFoldDB" id="A0AA39YSL9"/>
<feature type="domain" description="Rhamnogalacturonase A/B/Epimerase-like pectate lyase" evidence="2">
    <location>
        <begin position="387"/>
        <end position="457"/>
    </location>
</feature>
<dbReference type="SUPFAM" id="SSF51126">
    <property type="entry name" value="Pectin lyase-like"/>
    <property type="match status" value="2"/>
</dbReference>
<accession>A0AA39YSL9</accession>
<dbReference type="GO" id="GO:0016829">
    <property type="term" value="F:lyase activity"/>
    <property type="evidence" value="ECO:0007669"/>
    <property type="project" value="UniProtKB-KW"/>
</dbReference>
<dbReference type="EMBL" id="JAULSV010000001">
    <property type="protein sequence ID" value="KAK0657883.1"/>
    <property type="molecule type" value="Genomic_DNA"/>
</dbReference>
<dbReference type="Gene3D" id="2.160.20.10">
    <property type="entry name" value="Single-stranded right-handed beta-helix, Pectin lyase-like"/>
    <property type="match status" value="2"/>
</dbReference>
<dbReference type="FunFam" id="2.160.20.10:FF:000049">
    <property type="entry name" value="Putative exo-beta-1,3-glucanase"/>
    <property type="match status" value="1"/>
</dbReference>
<evidence type="ECO:0000259" key="2">
    <source>
        <dbReference type="Pfam" id="PF12708"/>
    </source>
</evidence>
<organism evidence="3 4">
    <name type="scientific">Cercophora newfieldiana</name>
    <dbReference type="NCBI Taxonomy" id="92897"/>
    <lineage>
        <taxon>Eukaryota</taxon>
        <taxon>Fungi</taxon>
        <taxon>Dikarya</taxon>
        <taxon>Ascomycota</taxon>
        <taxon>Pezizomycotina</taxon>
        <taxon>Sordariomycetes</taxon>
        <taxon>Sordariomycetidae</taxon>
        <taxon>Sordariales</taxon>
        <taxon>Lasiosphaeriaceae</taxon>
        <taxon>Cercophora</taxon>
    </lineage>
</organism>
<gene>
    <name evidence="3" type="ORF">B0T16DRAFT_315934</name>
</gene>
<evidence type="ECO:0000256" key="1">
    <source>
        <dbReference type="SAM" id="SignalP"/>
    </source>
</evidence>
<dbReference type="PANTHER" id="PTHR33928:SF2">
    <property type="entry name" value="PECTATE LYASE SUPERFAMILY PROTEIN DOMAIN-CONTAINING PROTEIN-RELATED"/>
    <property type="match status" value="1"/>
</dbReference>